<dbReference type="InterPro" id="IPR029033">
    <property type="entry name" value="His_PPase_superfam"/>
</dbReference>
<dbReference type="SUPFAM" id="SSF53254">
    <property type="entry name" value="Phosphoglycerate mutase-like"/>
    <property type="match status" value="1"/>
</dbReference>
<dbReference type="AlphaFoldDB" id="A0AAF3FPY4"/>
<evidence type="ECO:0000313" key="1">
    <source>
        <dbReference type="Proteomes" id="UP000887575"/>
    </source>
</evidence>
<proteinExistence type="predicted"/>
<dbReference type="PANTHER" id="PTHR11567">
    <property type="entry name" value="ACID PHOSPHATASE-RELATED"/>
    <property type="match status" value="1"/>
</dbReference>
<dbReference type="PANTHER" id="PTHR11567:SF210">
    <property type="entry name" value="ACID PHOSPHATASE 5-RELATED"/>
    <property type="match status" value="1"/>
</dbReference>
<dbReference type="InterPro" id="IPR050645">
    <property type="entry name" value="Histidine_acid_phosphatase"/>
</dbReference>
<name>A0AAF3FPY4_9BILA</name>
<dbReference type="Gene3D" id="3.40.50.1240">
    <property type="entry name" value="Phosphoglycerate mutase-like"/>
    <property type="match status" value="2"/>
</dbReference>
<dbReference type="Proteomes" id="UP000887575">
    <property type="component" value="Unassembled WGS sequence"/>
</dbReference>
<keyword evidence="1" id="KW-1185">Reference proteome</keyword>
<sequence length="225" mass="25889">MRRNCLDPFFDREKVFQQKKYSCNHLIKERTLESAQAVAASLFPPTGNRVRNASFLWQPTPIHSHGIDRAQDMILRPKASGCPRYKRLNTTDRVKSVHQIEKNYADFFKYLSNMTGNEINGLNVAHLFELGIEIKNGLPQPDWHDDGLFALLSALGLLGDEMIPTAAVILFEIHRNHSIDKCLTVQILYRNTTKYPPYLMEIPKCSNPCPLKDFLKIYEPMRVSQ</sequence>
<protein>
    <submittedName>
        <fullName evidence="2">Uncharacterized protein</fullName>
    </submittedName>
</protein>
<evidence type="ECO:0000313" key="2">
    <source>
        <dbReference type="WBParaSite" id="MBELARI_LOCUS8817"/>
    </source>
</evidence>
<reference evidence="2" key="1">
    <citation type="submission" date="2024-02" db="UniProtKB">
        <authorList>
            <consortium name="WormBaseParasite"/>
        </authorList>
    </citation>
    <scope>IDENTIFICATION</scope>
</reference>
<dbReference type="WBParaSite" id="MBELARI_LOCUS8817">
    <property type="protein sequence ID" value="MBELARI_LOCUS8817"/>
    <property type="gene ID" value="MBELARI_LOCUS8817"/>
</dbReference>
<organism evidence="1 2">
    <name type="scientific">Mesorhabditis belari</name>
    <dbReference type="NCBI Taxonomy" id="2138241"/>
    <lineage>
        <taxon>Eukaryota</taxon>
        <taxon>Metazoa</taxon>
        <taxon>Ecdysozoa</taxon>
        <taxon>Nematoda</taxon>
        <taxon>Chromadorea</taxon>
        <taxon>Rhabditida</taxon>
        <taxon>Rhabditina</taxon>
        <taxon>Rhabditomorpha</taxon>
        <taxon>Rhabditoidea</taxon>
        <taxon>Rhabditidae</taxon>
        <taxon>Mesorhabditinae</taxon>
        <taxon>Mesorhabditis</taxon>
    </lineage>
</organism>
<accession>A0AAF3FPY4</accession>
<dbReference type="GO" id="GO:0016791">
    <property type="term" value="F:phosphatase activity"/>
    <property type="evidence" value="ECO:0007669"/>
    <property type="project" value="TreeGrafter"/>
</dbReference>